<dbReference type="InterPro" id="IPR007159">
    <property type="entry name" value="SpoVT-AbrB_dom"/>
</dbReference>
<dbReference type="AlphaFoldDB" id="A0A3A6QI88"/>
<dbReference type="InterPro" id="IPR037914">
    <property type="entry name" value="SpoVT-AbrB_sf"/>
</dbReference>
<accession>A0A3A6QI88</accession>
<dbReference type="NCBIfam" id="TIGR01439">
    <property type="entry name" value="lp_hng_hel_AbrB"/>
    <property type="match status" value="1"/>
</dbReference>
<sequence>MLSQPVKVGSDTVVVIPSAILTALDIKEGDTLDIALNRDKMEIKKLELKSNSASNTER</sequence>
<dbReference type="Proteomes" id="UP000273252">
    <property type="component" value="Unassembled WGS sequence"/>
</dbReference>
<evidence type="ECO:0000313" key="3">
    <source>
        <dbReference type="Proteomes" id="UP000273252"/>
    </source>
</evidence>
<feature type="domain" description="SpoVT-AbrB" evidence="1">
    <location>
        <begin position="6"/>
        <end position="51"/>
    </location>
</feature>
<dbReference type="OrthoDB" id="5895388at2"/>
<dbReference type="EMBL" id="QVMU01000027">
    <property type="protein sequence ID" value="RJX66552.1"/>
    <property type="molecule type" value="Genomic_DNA"/>
</dbReference>
<organism evidence="2 3">
    <name type="scientific">Vibrio sinensis</name>
    <dbReference type="NCBI Taxonomy" id="2302434"/>
    <lineage>
        <taxon>Bacteria</taxon>
        <taxon>Pseudomonadati</taxon>
        <taxon>Pseudomonadota</taxon>
        <taxon>Gammaproteobacteria</taxon>
        <taxon>Vibrionales</taxon>
        <taxon>Vibrionaceae</taxon>
        <taxon>Vibrio</taxon>
    </lineage>
</organism>
<gene>
    <name evidence="2" type="ORF">DZ860_19930</name>
</gene>
<proteinExistence type="predicted"/>
<dbReference type="SMART" id="SM00966">
    <property type="entry name" value="SpoVT_AbrB"/>
    <property type="match status" value="1"/>
</dbReference>
<evidence type="ECO:0000313" key="2">
    <source>
        <dbReference type="EMBL" id="RJX66552.1"/>
    </source>
</evidence>
<comment type="caution">
    <text evidence="2">The sequence shown here is derived from an EMBL/GenBank/DDBJ whole genome shotgun (WGS) entry which is preliminary data.</text>
</comment>
<evidence type="ECO:0000259" key="1">
    <source>
        <dbReference type="SMART" id="SM00966"/>
    </source>
</evidence>
<name>A0A3A6QI88_9VIBR</name>
<dbReference type="SUPFAM" id="SSF89447">
    <property type="entry name" value="AbrB/MazE/MraZ-like"/>
    <property type="match status" value="1"/>
</dbReference>
<dbReference type="Pfam" id="PF04014">
    <property type="entry name" value="MazE_antitoxin"/>
    <property type="match status" value="1"/>
</dbReference>
<keyword evidence="3" id="KW-1185">Reference proteome</keyword>
<dbReference type="RefSeq" id="WP_120034638.1">
    <property type="nucleotide sequence ID" value="NZ_QVMU01000027.1"/>
</dbReference>
<dbReference type="GO" id="GO:0003677">
    <property type="term" value="F:DNA binding"/>
    <property type="evidence" value="ECO:0007669"/>
    <property type="project" value="UniProtKB-KW"/>
</dbReference>
<keyword evidence="2" id="KW-0238">DNA-binding</keyword>
<dbReference type="Gene3D" id="2.10.260.10">
    <property type="match status" value="1"/>
</dbReference>
<protein>
    <submittedName>
        <fullName evidence="2">AbrB/MazE/SpoVT family DNA-binding domain-containing protein</fullName>
    </submittedName>
</protein>
<reference evidence="2 3" key="1">
    <citation type="submission" date="2018-08" db="EMBL/GenBank/DDBJ databases">
        <title>Vibrio isolated from the Eastern China Marginal Seas.</title>
        <authorList>
            <person name="Li Y."/>
        </authorList>
    </citation>
    <scope>NUCLEOTIDE SEQUENCE [LARGE SCALE GENOMIC DNA]</scope>
    <source>
        <strain evidence="2 3">BEI233</strain>
    </source>
</reference>